<sequence length="98" mass="11200">MLVMWVIHVCCNISIWQGITKPFGFLVVFLKPSSIHFQGLFLNYCYSSSLRVKHVHHSFTFPHSPPLPPFPSPFAFIPLCTLKCTVSLFQSLYTSNSH</sequence>
<dbReference type="EMBL" id="JAIZAY010000014">
    <property type="protein sequence ID" value="KAJ8029245.1"/>
    <property type="molecule type" value="Genomic_DNA"/>
</dbReference>
<name>A0A9Q1BMA2_HOLLE</name>
<feature type="chain" id="PRO_5040499376" evidence="1">
    <location>
        <begin position="19"/>
        <end position="98"/>
    </location>
</feature>
<organism evidence="2 3">
    <name type="scientific">Holothuria leucospilota</name>
    <name type="common">Black long sea cucumber</name>
    <name type="synonym">Mertensiothuria leucospilota</name>
    <dbReference type="NCBI Taxonomy" id="206669"/>
    <lineage>
        <taxon>Eukaryota</taxon>
        <taxon>Metazoa</taxon>
        <taxon>Echinodermata</taxon>
        <taxon>Eleutherozoa</taxon>
        <taxon>Echinozoa</taxon>
        <taxon>Holothuroidea</taxon>
        <taxon>Aspidochirotacea</taxon>
        <taxon>Aspidochirotida</taxon>
        <taxon>Holothuriidae</taxon>
        <taxon>Holothuria</taxon>
    </lineage>
</organism>
<evidence type="ECO:0000313" key="2">
    <source>
        <dbReference type="EMBL" id="KAJ8029245.1"/>
    </source>
</evidence>
<dbReference type="Proteomes" id="UP001152320">
    <property type="component" value="Chromosome 14"/>
</dbReference>
<reference evidence="2" key="1">
    <citation type="submission" date="2021-10" db="EMBL/GenBank/DDBJ databases">
        <title>Tropical sea cucumber genome reveals ecological adaptation and Cuvierian tubules defense mechanism.</title>
        <authorList>
            <person name="Chen T."/>
        </authorList>
    </citation>
    <scope>NUCLEOTIDE SEQUENCE</scope>
    <source>
        <strain evidence="2">Nanhai2018</strain>
        <tissue evidence="2">Muscle</tissue>
    </source>
</reference>
<gene>
    <name evidence="2" type="ORF">HOLleu_28591</name>
</gene>
<keyword evidence="3" id="KW-1185">Reference proteome</keyword>
<accession>A0A9Q1BMA2</accession>
<dbReference type="AlphaFoldDB" id="A0A9Q1BMA2"/>
<evidence type="ECO:0000313" key="3">
    <source>
        <dbReference type="Proteomes" id="UP001152320"/>
    </source>
</evidence>
<comment type="caution">
    <text evidence="2">The sequence shown here is derived from an EMBL/GenBank/DDBJ whole genome shotgun (WGS) entry which is preliminary data.</text>
</comment>
<evidence type="ECO:0000256" key="1">
    <source>
        <dbReference type="SAM" id="SignalP"/>
    </source>
</evidence>
<keyword evidence="1" id="KW-0732">Signal</keyword>
<protein>
    <submittedName>
        <fullName evidence="2">Uncharacterized protein</fullName>
    </submittedName>
</protein>
<proteinExistence type="predicted"/>
<feature type="signal peptide" evidence="1">
    <location>
        <begin position="1"/>
        <end position="18"/>
    </location>
</feature>